<dbReference type="AlphaFoldDB" id="A0A2G3AJG2"/>
<keyword evidence="3" id="KW-0067">ATP-binding</keyword>
<reference evidence="4 5" key="1">
    <citation type="journal article" date="2014" name="Nat. Genet.">
        <title>Genome sequence of the hot pepper provides insights into the evolution of pungency in Capsicum species.</title>
        <authorList>
            <person name="Kim S."/>
            <person name="Park M."/>
            <person name="Yeom S.I."/>
            <person name="Kim Y.M."/>
            <person name="Lee J.M."/>
            <person name="Lee H.A."/>
            <person name="Seo E."/>
            <person name="Choi J."/>
            <person name="Cheong K."/>
            <person name="Kim K.T."/>
            <person name="Jung K."/>
            <person name="Lee G.W."/>
            <person name="Oh S.K."/>
            <person name="Bae C."/>
            <person name="Kim S.B."/>
            <person name="Lee H.Y."/>
            <person name="Kim S.Y."/>
            <person name="Kim M.S."/>
            <person name="Kang B.C."/>
            <person name="Jo Y.D."/>
            <person name="Yang H.B."/>
            <person name="Jeong H.J."/>
            <person name="Kang W.H."/>
            <person name="Kwon J.K."/>
            <person name="Shin C."/>
            <person name="Lim J.Y."/>
            <person name="Park J.H."/>
            <person name="Huh J.H."/>
            <person name="Kim J.S."/>
            <person name="Kim B.D."/>
            <person name="Cohen O."/>
            <person name="Paran I."/>
            <person name="Suh M.C."/>
            <person name="Lee S.B."/>
            <person name="Kim Y.K."/>
            <person name="Shin Y."/>
            <person name="Noh S.J."/>
            <person name="Park J."/>
            <person name="Seo Y.S."/>
            <person name="Kwon S.Y."/>
            <person name="Kim H.A."/>
            <person name="Park J.M."/>
            <person name="Kim H.J."/>
            <person name="Choi S.B."/>
            <person name="Bosland P.W."/>
            <person name="Reeves G."/>
            <person name="Jo S.H."/>
            <person name="Lee B.W."/>
            <person name="Cho H.T."/>
            <person name="Choi H.S."/>
            <person name="Lee M.S."/>
            <person name="Yu Y."/>
            <person name="Do Choi Y."/>
            <person name="Park B.S."/>
            <person name="van Deynze A."/>
            <person name="Ashrafi H."/>
            <person name="Hill T."/>
            <person name="Kim W.T."/>
            <person name="Pai H.S."/>
            <person name="Ahn H.K."/>
            <person name="Yeam I."/>
            <person name="Giovannoni J.J."/>
            <person name="Rose J.K."/>
            <person name="Sorensen I."/>
            <person name="Lee S.J."/>
            <person name="Kim R.W."/>
            <person name="Choi I.Y."/>
            <person name="Choi B.S."/>
            <person name="Lim J.S."/>
            <person name="Lee Y.H."/>
            <person name="Choi D."/>
        </authorList>
    </citation>
    <scope>NUCLEOTIDE SEQUENCE [LARGE SCALE GENOMIC DNA]</scope>
    <source>
        <strain evidence="5">cv. CM334</strain>
    </source>
</reference>
<dbReference type="PANTHER" id="PTHR10682:SF39">
    <property type="entry name" value="POLY(A) POLYMERASE"/>
    <property type="match status" value="1"/>
</dbReference>
<dbReference type="Gene3D" id="3.30.70.590">
    <property type="entry name" value="Poly(A) polymerase predicted RNA binding domain"/>
    <property type="match status" value="1"/>
</dbReference>
<dbReference type="SUPFAM" id="SSF55003">
    <property type="entry name" value="PAP/Archaeal CCA-adding enzyme, C-terminal domain"/>
    <property type="match status" value="1"/>
</dbReference>
<proteinExistence type="predicted"/>
<evidence type="ECO:0000313" key="4">
    <source>
        <dbReference type="EMBL" id="PHT94303.1"/>
    </source>
</evidence>
<evidence type="ECO:0000256" key="1">
    <source>
        <dbReference type="ARBA" id="ARBA00022679"/>
    </source>
</evidence>
<protein>
    <submittedName>
        <fullName evidence="4">Uncharacterized protein</fullName>
    </submittedName>
</protein>
<comment type="caution">
    <text evidence="4">The sequence shown here is derived from an EMBL/GenBank/DDBJ whole genome shotgun (WGS) entry which is preliminary data.</text>
</comment>
<keyword evidence="1" id="KW-0808">Transferase</keyword>
<gene>
    <name evidence="4" type="ORF">T459_02185</name>
</gene>
<keyword evidence="5" id="KW-1185">Reference proteome</keyword>
<dbReference type="Proteomes" id="UP000222542">
    <property type="component" value="Unassembled WGS sequence"/>
</dbReference>
<organism evidence="4 5">
    <name type="scientific">Capsicum annuum</name>
    <name type="common">Capsicum pepper</name>
    <dbReference type="NCBI Taxonomy" id="4072"/>
    <lineage>
        <taxon>Eukaryota</taxon>
        <taxon>Viridiplantae</taxon>
        <taxon>Streptophyta</taxon>
        <taxon>Embryophyta</taxon>
        <taxon>Tracheophyta</taxon>
        <taxon>Spermatophyta</taxon>
        <taxon>Magnoliopsida</taxon>
        <taxon>eudicotyledons</taxon>
        <taxon>Gunneridae</taxon>
        <taxon>Pentapetalae</taxon>
        <taxon>asterids</taxon>
        <taxon>lamiids</taxon>
        <taxon>Solanales</taxon>
        <taxon>Solanaceae</taxon>
        <taxon>Solanoideae</taxon>
        <taxon>Capsiceae</taxon>
        <taxon>Capsicum</taxon>
    </lineage>
</organism>
<dbReference type="PANTHER" id="PTHR10682">
    <property type="entry name" value="POLY A POLYMERASE"/>
    <property type="match status" value="1"/>
</dbReference>
<evidence type="ECO:0000313" key="5">
    <source>
        <dbReference type="Proteomes" id="UP000222542"/>
    </source>
</evidence>
<keyword evidence="2" id="KW-0547">Nucleotide-binding</keyword>
<dbReference type="EMBL" id="AYRZ02000001">
    <property type="protein sequence ID" value="PHT94303.1"/>
    <property type="molecule type" value="Genomic_DNA"/>
</dbReference>
<dbReference type="GO" id="GO:0003723">
    <property type="term" value="F:RNA binding"/>
    <property type="evidence" value="ECO:0007669"/>
    <property type="project" value="InterPro"/>
</dbReference>
<evidence type="ECO:0000256" key="3">
    <source>
        <dbReference type="ARBA" id="ARBA00022840"/>
    </source>
</evidence>
<dbReference type="Gramene" id="PHT94303">
    <property type="protein sequence ID" value="PHT94303"/>
    <property type="gene ID" value="T459_02185"/>
</dbReference>
<dbReference type="InterPro" id="IPR011068">
    <property type="entry name" value="NuclTrfase_I-like_C"/>
</dbReference>
<sequence length="403" mass="46041">MIPLYKNKGYIQSCNNYRGIKLLSHTMKVWERVVELRMGRIVIISKNQFSFMPVWSTTKAIHLVRRLVEQFWERKEDLHMEAGVVVNLDSQAIQKRESFKYLGSMIQDNGEIDEGRKNEVDNHTVVVLDYLAIDELPKVKNSCAKRILASHDTTSLVGFLDSRIYVANAPPPFPTQYMPSSLQDMLRPDFYWNHVFESFPYPRKYGKFVKIFLSASDKDELGDWVGCVKSRFRCLTIKLEEFLGFCDPNPTEYVDVDASEPNAVFYWRLPPARTDVIDISHMEEEFLKNTNNVHQGPTGKIKLSIVQADQLPQKSHFDSNRQSAKPCWRIVRSNQRIVPAYYNYQPIYVDGYLTTNASLQYSSAGVDGVAPPLTRGRGFDPGYGENSVNSAAALMGLATHDSD</sequence>
<reference evidence="4 5" key="2">
    <citation type="journal article" date="2017" name="Genome Biol.">
        <title>New reference genome sequences of hot pepper reveal the massive evolution of plant disease-resistance genes by retroduplication.</title>
        <authorList>
            <person name="Kim S."/>
            <person name="Park J."/>
            <person name="Yeom S.I."/>
            <person name="Kim Y.M."/>
            <person name="Seo E."/>
            <person name="Kim K.T."/>
            <person name="Kim M.S."/>
            <person name="Lee J.M."/>
            <person name="Cheong K."/>
            <person name="Shin H.S."/>
            <person name="Kim S.B."/>
            <person name="Han K."/>
            <person name="Lee J."/>
            <person name="Park M."/>
            <person name="Lee H.A."/>
            <person name="Lee H.Y."/>
            <person name="Lee Y."/>
            <person name="Oh S."/>
            <person name="Lee J.H."/>
            <person name="Choi E."/>
            <person name="Choi E."/>
            <person name="Lee S.E."/>
            <person name="Jeon J."/>
            <person name="Kim H."/>
            <person name="Choi G."/>
            <person name="Song H."/>
            <person name="Lee J."/>
            <person name="Lee S.C."/>
            <person name="Kwon J.K."/>
            <person name="Lee H.Y."/>
            <person name="Koo N."/>
            <person name="Hong Y."/>
            <person name="Kim R.W."/>
            <person name="Kang W.H."/>
            <person name="Huh J.H."/>
            <person name="Kang B.C."/>
            <person name="Yang T.J."/>
            <person name="Lee Y.H."/>
            <person name="Bennetzen J.L."/>
            <person name="Choi D."/>
        </authorList>
    </citation>
    <scope>NUCLEOTIDE SEQUENCE [LARGE SCALE GENOMIC DNA]</scope>
    <source>
        <strain evidence="5">cv. CM334</strain>
    </source>
</reference>
<dbReference type="GO" id="GO:0005524">
    <property type="term" value="F:ATP binding"/>
    <property type="evidence" value="ECO:0007669"/>
    <property type="project" value="UniProtKB-KW"/>
</dbReference>
<evidence type="ECO:0000256" key="2">
    <source>
        <dbReference type="ARBA" id="ARBA00022741"/>
    </source>
</evidence>
<dbReference type="STRING" id="4072.A0A2G3AJG2"/>
<name>A0A2G3AJG2_CAPAN</name>
<accession>A0A2G3AJG2</accession>
<dbReference type="GO" id="GO:0016779">
    <property type="term" value="F:nucleotidyltransferase activity"/>
    <property type="evidence" value="ECO:0007669"/>
    <property type="project" value="InterPro"/>
</dbReference>
<dbReference type="GO" id="GO:0031123">
    <property type="term" value="P:RNA 3'-end processing"/>
    <property type="evidence" value="ECO:0007669"/>
    <property type="project" value="InterPro"/>
</dbReference>